<protein>
    <recommendedName>
        <fullName evidence="11">RecBCD enzyme subunit RecD</fullName>
        <ecNumber evidence="11">5.6.2.3</ecNumber>
    </recommendedName>
    <alternativeName>
        <fullName evidence="11">DNA 5'-3' helicase subunit RecD</fullName>
    </alternativeName>
    <alternativeName>
        <fullName evidence="11">Exonuclease V subunit RecD</fullName>
        <shortName evidence="11">ExoV subunit RecD</shortName>
    </alternativeName>
    <alternativeName>
        <fullName evidence="11">Helicase/nuclease RecBCD subunit RecD</fullName>
    </alternativeName>
</protein>
<dbReference type="AlphaFoldDB" id="A0A368LQM1"/>
<comment type="function">
    <text evidence="11">A helicase/nuclease that prepares dsDNA breaks (DSB) for recombinational DNA repair. Binds to DSBs and unwinds DNA via a highly rapid and processive ATP-dependent bidirectional helicase activity. Unwinds dsDNA until it encounters a Chi (crossover hotspot instigator) sequence from the 3' direction. Cuts ssDNA a few nucleotides 3' to the Chi site. The properties and activities of the enzyme are changed at Chi. The Chi-altered holoenzyme produces a long 3'-ssDNA overhang and facilitates RecA-binding to the ssDNA for homologous DNA recombination and repair. Holoenzyme degrades any linearized DNA that is unable to undergo homologous recombination. In the holoenzyme this subunit has ssDNA-dependent ATPase and 5'-3' helicase activity. When added to pre-assembled RecBC greatly stimulates nuclease activity and augments holoenzyme processivity. Negatively regulates the RecA-loading ability of RecBCD.</text>
</comment>
<dbReference type="Pfam" id="PF13245">
    <property type="entry name" value="AAA_19"/>
    <property type="match status" value="1"/>
</dbReference>
<dbReference type="CDD" id="cd18809">
    <property type="entry name" value="SF1_C_RecD"/>
    <property type="match status" value="1"/>
</dbReference>
<evidence type="ECO:0000313" key="14">
    <source>
        <dbReference type="EMBL" id="RCS74056.1"/>
    </source>
</evidence>
<dbReference type="GeneID" id="303189067"/>
<evidence type="ECO:0000256" key="3">
    <source>
        <dbReference type="ARBA" id="ARBA00022763"/>
    </source>
</evidence>
<dbReference type="GO" id="GO:0016887">
    <property type="term" value="F:ATP hydrolysis activity"/>
    <property type="evidence" value="ECO:0007669"/>
    <property type="project" value="RHEA"/>
</dbReference>
<dbReference type="PANTHER" id="PTHR43788:SF6">
    <property type="entry name" value="DNA HELICASE B"/>
    <property type="match status" value="1"/>
</dbReference>
<dbReference type="Pfam" id="PF21185">
    <property type="entry name" value="RecD_N"/>
    <property type="match status" value="1"/>
</dbReference>
<dbReference type="InterPro" id="IPR050534">
    <property type="entry name" value="Coronavir_polyprotein_1ab"/>
</dbReference>
<evidence type="ECO:0000256" key="2">
    <source>
        <dbReference type="ARBA" id="ARBA00022741"/>
    </source>
</evidence>
<evidence type="ECO:0000256" key="6">
    <source>
        <dbReference type="ARBA" id="ARBA00022839"/>
    </source>
</evidence>
<dbReference type="GO" id="GO:0008854">
    <property type="term" value="F:exodeoxyribonuclease V activity"/>
    <property type="evidence" value="ECO:0007669"/>
    <property type="project" value="InterPro"/>
</dbReference>
<evidence type="ECO:0000256" key="8">
    <source>
        <dbReference type="ARBA" id="ARBA00023125"/>
    </source>
</evidence>
<dbReference type="InterPro" id="IPR027785">
    <property type="entry name" value="UvrD-like_helicase_C"/>
</dbReference>
<dbReference type="GO" id="GO:0017116">
    <property type="term" value="F:single-stranded DNA helicase activity"/>
    <property type="evidence" value="ECO:0007669"/>
    <property type="project" value="TreeGrafter"/>
</dbReference>
<dbReference type="RefSeq" id="WP_086961708.1">
    <property type="nucleotide sequence ID" value="NZ_AP018680.1"/>
</dbReference>
<evidence type="ECO:0000256" key="4">
    <source>
        <dbReference type="ARBA" id="ARBA00022801"/>
    </source>
</evidence>
<dbReference type="InterPro" id="IPR027417">
    <property type="entry name" value="P-loop_NTPase"/>
</dbReference>
<evidence type="ECO:0000256" key="5">
    <source>
        <dbReference type="ARBA" id="ARBA00022806"/>
    </source>
</evidence>
<dbReference type="InterPro" id="IPR049550">
    <property type="entry name" value="RecD_N"/>
</dbReference>
<dbReference type="InterPro" id="IPR006344">
    <property type="entry name" value="RecD"/>
</dbReference>
<dbReference type="EMBL" id="QPGL01000001">
    <property type="protein sequence ID" value="RCS74056.1"/>
    <property type="molecule type" value="Genomic_DNA"/>
</dbReference>
<reference evidence="14 15" key="1">
    <citation type="journal article" date="2017" name="Elife">
        <title>Extensive horizontal gene transfer in cheese-associated bacteria.</title>
        <authorList>
            <person name="Bonham K.S."/>
            <person name="Wolfe B.E."/>
            <person name="Dutton R.J."/>
        </authorList>
    </citation>
    <scope>NUCLEOTIDE SEQUENCE [LARGE SCALE GENOMIC DNA]</scope>
    <source>
        <strain evidence="14 15">JB196</strain>
    </source>
</reference>
<comment type="similarity">
    <text evidence="11">Belongs to the RecD family.</text>
</comment>
<evidence type="ECO:0000259" key="12">
    <source>
        <dbReference type="Pfam" id="PF13538"/>
    </source>
</evidence>
<gene>
    <name evidence="11 14" type="primary">recD</name>
    <name evidence="14" type="ORF">CIK83_09045</name>
</gene>
<keyword evidence="5 11" id="KW-0347">Helicase</keyword>
<keyword evidence="2 11" id="KW-0547">Nucleotide-binding</keyword>
<keyword evidence="7 11" id="KW-0067">ATP-binding</keyword>
<evidence type="ECO:0000256" key="10">
    <source>
        <dbReference type="ARBA" id="ARBA00023235"/>
    </source>
</evidence>
<dbReference type="Gene3D" id="1.10.10.1020">
    <property type="entry name" value="RecBCD complex, subunit RecD, N-terminal domain"/>
    <property type="match status" value="1"/>
</dbReference>
<comment type="catalytic activity">
    <reaction evidence="11">
        <text>ATP + H2O = ADP + phosphate + H(+)</text>
        <dbReference type="Rhea" id="RHEA:13065"/>
        <dbReference type="ChEBI" id="CHEBI:15377"/>
        <dbReference type="ChEBI" id="CHEBI:15378"/>
        <dbReference type="ChEBI" id="CHEBI:30616"/>
        <dbReference type="ChEBI" id="CHEBI:43474"/>
        <dbReference type="ChEBI" id="CHEBI:456216"/>
        <dbReference type="EC" id="5.6.2.3"/>
    </reaction>
</comment>
<feature type="domain" description="UvrD-like helicase C-terminal" evidence="12">
    <location>
        <begin position="703"/>
        <end position="749"/>
    </location>
</feature>
<dbReference type="CDD" id="cd17933">
    <property type="entry name" value="DEXSc_RecD-like"/>
    <property type="match status" value="1"/>
</dbReference>
<keyword evidence="15" id="KW-1185">Reference proteome</keyword>
<keyword evidence="10 11" id="KW-0413">Isomerase</keyword>
<dbReference type="InterPro" id="IPR041851">
    <property type="entry name" value="RecD_N_sf"/>
</dbReference>
<comment type="subunit">
    <text evidence="11">Heterotrimer of RecB, RecC and RecD. All subunits contribute to DNA-binding.</text>
</comment>
<feature type="binding site" evidence="11">
    <location>
        <begin position="296"/>
        <end position="303"/>
    </location>
    <ligand>
        <name>ATP</name>
        <dbReference type="ChEBI" id="CHEBI:30616"/>
    </ligand>
</feature>
<evidence type="ECO:0000259" key="13">
    <source>
        <dbReference type="Pfam" id="PF21185"/>
    </source>
</evidence>
<dbReference type="SUPFAM" id="SSF52540">
    <property type="entry name" value="P-loop containing nucleoside triphosphate hydrolases"/>
    <property type="match status" value="2"/>
</dbReference>
<dbReference type="GO" id="GO:0009338">
    <property type="term" value="C:exodeoxyribonuclease V complex"/>
    <property type="evidence" value="ECO:0007669"/>
    <property type="project" value="InterPro"/>
</dbReference>
<dbReference type="GO" id="GO:0003677">
    <property type="term" value="F:DNA binding"/>
    <property type="evidence" value="ECO:0007669"/>
    <property type="project" value="UniProtKB-UniRule"/>
</dbReference>
<accession>A0A368LQM1</accession>
<evidence type="ECO:0000256" key="7">
    <source>
        <dbReference type="ARBA" id="ARBA00022840"/>
    </source>
</evidence>
<keyword evidence="6 11" id="KW-0269">Exonuclease</keyword>
<keyword evidence="3 11" id="KW-0227">DNA damage</keyword>
<dbReference type="EC" id="5.6.2.3" evidence="11"/>
<evidence type="ECO:0000256" key="1">
    <source>
        <dbReference type="ARBA" id="ARBA00022722"/>
    </source>
</evidence>
<evidence type="ECO:0000313" key="15">
    <source>
        <dbReference type="Proteomes" id="UP000252479"/>
    </source>
</evidence>
<dbReference type="FunFam" id="3.40.50.300:FF:000912">
    <property type="entry name" value="RecBCD enzyme subunit RecD"/>
    <property type="match status" value="1"/>
</dbReference>
<evidence type="ECO:0000256" key="11">
    <source>
        <dbReference type="HAMAP-Rule" id="MF_01487"/>
    </source>
</evidence>
<dbReference type="GO" id="GO:0043139">
    <property type="term" value="F:5'-3' DNA helicase activity"/>
    <property type="evidence" value="ECO:0007669"/>
    <property type="project" value="UniProtKB-UniRule"/>
</dbReference>
<keyword evidence="4 11" id="KW-0378">Hydrolase</keyword>
<feature type="domain" description="RecBCD enzyme subunit RecD N-terminal" evidence="13">
    <location>
        <begin position="15"/>
        <end position="124"/>
    </location>
</feature>
<name>A0A368LQM1_9VIBR</name>
<dbReference type="Gene3D" id="3.40.50.300">
    <property type="entry name" value="P-loop containing nucleotide triphosphate hydrolases"/>
    <property type="match status" value="3"/>
</dbReference>
<dbReference type="GO" id="GO:0000724">
    <property type="term" value="P:double-strand break repair via homologous recombination"/>
    <property type="evidence" value="ECO:0007669"/>
    <property type="project" value="UniProtKB-UniRule"/>
</dbReference>
<dbReference type="Proteomes" id="UP000252479">
    <property type="component" value="Unassembled WGS sequence"/>
</dbReference>
<evidence type="ECO:0000256" key="9">
    <source>
        <dbReference type="ARBA" id="ARBA00023204"/>
    </source>
</evidence>
<organism evidence="14 15">
    <name type="scientific">Vibrio casei</name>
    <dbReference type="NCBI Taxonomy" id="673372"/>
    <lineage>
        <taxon>Bacteria</taxon>
        <taxon>Pseudomonadati</taxon>
        <taxon>Pseudomonadota</taxon>
        <taxon>Gammaproteobacteria</taxon>
        <taxon>Vibrionales</taxon>
        <taxon>Vibrionaceae</taxon>
        <taxon>Vibrio</taxon>
    </lineage>
</organism>
<dbReference type="PANTHER" id="PTHR43788">
    <property type="entry name" value="DNA2/NAM7 HELICASE FAMILY MEMBER"/>
    <property type="match status" value="1"/>
</dbReference>
<proteinExistence type="inferred from homology"/>
<keyword evidence="9 11" id="KW-0234">DNA repair</keyword>
<dbReference type="Pfam" id="PF13538">
    <property type="entry name" value="UvrD_C_2"/>
    <property type="match status" value="1"/>
</dbReference>
<keyword evidence="8 11" id="KW-0238">DNA-binding</keyword>
<sequence>MPTLFRLLNDLQSVGGLRAIDVQFGLFIYQKQRLDSSAPILEPQDNANTKPDEKIAIQIGVLACLLSHEFGRGHICIHLKTFDIVEALSLNFWFHLHPELRQKYACALVEWQHWDWRDVCQQAFICQKTTIHAQAFAGEQDQKVDEGSQLRAFPLVFEQSADGGRVYLARYWHYERQVASGFLQRSQSLVFSSTQKKVMKSTLDRLFSRDYTYLWQALKQADISDAVTRQRAVCEYLDVEKPDDLDFQEIESVLVHAKTVDDLDRLDKLVPESVCLNWQKVAAAVALTRQFSVISGGPGTGKTTTVAKLLAALMSQSQASENFPIIKLVAPTGKAAARLTESIGLAVAQLPVDDTMKAMIPTQSSTIHRLLGARPNTVQFKHNKANPLHVDILVVDEASMVDLPMMHRLLEALPSHARLILLGDKDQLASVEAGAILGDICLFSEVGYQPDYAKQLGELTGFQYLPKAANGHDIADSLCMLRKSYRFHARSGIGQLAKAINAGNAKQVESIWRQGFLDISFHPLPTLSYSGAFDISPTEAWKVAQTELLDLMVEGYRPYCESIDSAESIAPVQGDLFADVNHKVMEKASMELKAKSVLKAFSHARLLCAVREGEYGVQGMNQMIEQALTKSGFIHPVADEPWYVGKPIMVNKNDSTLGLHNGDIGICLLDKSEQEPRLRVYFEMPDGRIKGVLPSRVPQHDVAFAMTIHKSQGSEFEHTVLLLPEKMNQILTRELIYTGVTRAKSRLNLFANPHVLAQGVSIKTLRTSGLSERLSCS</sequence>
<dbReference type="GO" id="GO:0005524">
    <property type="term" value="F:ATP binding"/>
    <property type="evidence" value="ECO:0007669"/>
    <property type="project" value="UniProtKB-UniRule"/>
</dbReference>
<comment type="caution">
    <text evidence="14">The sequence shown here is derived from an EMBL/GenBank/DDBJ whole genome shotgun (WGS) entry which is preliminary data.</text>
</comment>
<keyword evidence="1 11" id="KW-0540">Nuclease</keyword>
<dbReference type="HAMAP" id="MF_01487">
    <property type="entry name" value="RecD"/>
    <property type="match status" value="1"/>
</dbReference>
<comment type="miscellaneous">
    <text evidence="11">In the RecBCD complex, RecB has a slow 3'-5' helicase, an exonuclease activity and loads RecA onto ssDNA, RecD has a fast 5'-3' helicase activity, while RecC stimulates the ATPase and processivity of the RecB helicase and contributes to recognition of the Chi site.</text>
</comment>
<dbReference type="NCBIfam" id="TIGR01447">
    <property type="entry name" value="recD"/>
    <property type="match status" value="1"/>
</dbReference>
<dbReference type="OrthoDB" id="9803432at2"/>